<protein>
    <submittedName>
        <fullName evidence="2">Uncharacterized protein</fullName>
    </submittedName>
</protein>
<reference evidence="2" key="1">
    <citation type="submission" date="2022-10" db="EMBL/GenBank/DDBJ databases">
        <authorList>
            <person name="Hyden B.L."/>
            <person name="Feng K."/>
            <person name="Yates T."/>
            <person name="Jawdy S."/>
            <person name="Smart L.B."/>
            <person name="Muchero W."/>
        </authorList>
    </citation>
    <scope>NUCLEOTIDE SEQUENCE</scope>
    <source>
        <tissue evidence="2">Shoot tip</tissue>
    </source>
</reference>
<dbReference type="EMBL" id="JAPFFI010001566">
    <property type="protein sequence ID" value="KAJ6287593.1"/>
    <property type="molecule type" value="Genomic_DNA"/>
</dbReference>
<dbReference type="Proteomes" id="UP001141253">
    <property type="component" value="Unassembled WGS sequence"/>
</dbReference>
<evidence type="ECO:0000313" key="2">
    <source>
        <dbReference type="EMBL" id="KAJ6287593.1"/>
    </source>
</evidence>
<reference evidence="2" key="2">
    <citation type="journal article" date="2023" name="Int. J. Mol. Sci.">
        <title>De Novo Assembly and Annotation of 11 Diverse Shrub Willow (Salix) Genomes Reveals Novel Gene Organization in Sex-Linked Regions.</title>
        <authorList>
            <person name="Hyden B."/>
            <person name="Feng K."/>
            <person name="Yates T.B."/>
            <person name="Jawdy S."/>
            <person name="Cereghino C."/>
            <person name="Smart L.B."/>
            <person name="Muchero W."/>
        </authorList>
    </citation>
    <scope>NUCLEOTIDE SEQUENCE</scope>
    <source>
        <tissue evidence="2">Shoot tip</tissue>
    </source>
</reference>
<dbReference type="Pfam" id="PF00106">
    <property type="entry name" value="adh_short"/>
    <property type="match status" value="1"/>
</dbReference>
<dbReference type="PANTHER" id="PTHR44404:SF1">
    <property type="entry name" value="HYDROXYSTEROID 11-BETA-DEHYDROGENASE 1-LIKE PROTEIN"/>
    <property type="match status" value="1"/>
</dbReference>
<keyword evidence="1" id="KW-1133">Transmembrane helix</keyword>
<feature type="transmembrane region" description="Helical" evidence="1">
    <location>
        <begin position="6"/>
        <end position="30"/>
    </location>
</feature>
<dbReference type="InterPro" id="IPR036291">
    <property type="entry name" value="NAD(P)-bd_dom_sf"/>
</dbReference>
<dbReference type="InterPro" id="IPR002347">
    <property type="entry name" value="SDR_fam"/>
</dbReference>
<evidence type="ECO:0000256" key="1">
    <source>
        <dbReference type="SAM" id="Phobius"/>
    </source>
</evidence>
<keyword evidence="1" id="KW-0472">Membrane</keyword>
<sequence length="117" mass="12885">MASIHKLLNIVLPLTAIISILVILPPYLVFKLLSYIKRSMLTENVAGKVGFITGESSGIGEGLAYEYARRGARLALVARREDRLRVVADKARELGSPEVFVIRADVAKVEECTRVAF</sequence>
<dbReference type="PANTHER" id="PTHR44404">
    <property type="entry name" value="HYDROXYSTEROID DEHYDROGENASE 1M"/>
    <property type="match status" value="1"/>
</dbReference>
<accession>A0ABQ8ZG16</accession>
<organism evidence="2 3">
    <name type="scientific">Salix suchowensis</name>
    <dbReference type="NCBI Taxonomy" id="1278906"/>
    <lineage>
        <taxon>Eukaryota</taxon>
        <taxon>Viridiplantae</taxon>
        <taxon>Streptophyta</taxon>
        <taxon>Embryophyta</taxon>
        <taxon>Tracheophyta</taxon>
        <taxon>Spermatophyta</taxon>
        <taxon>Magnoliopsida</taxon>
        <taxon>eudicotyledons</taxon>
        <taxon>Gunneridae</taxon>
        <taxon>Pentapetalae</taxon>
        <taxon>rosids</taxon>
        <taxon>fabids</taxon>
        <taxon>Malpighiales</taxon>
        <taxon>Salicaceae</taxon>
        <taxon>Saliceae</taxon>
        <taxon>Salix</taxon>
    </lineage>
</organism>
<keyword evidence="3" id="KW-1185">Reference proteome</keyword>
<proteinExistence type="predicted"/>
<dbReference type="SUPFAM" id="SSF51735">
    <property type="entry name" value="NAD(P)-binding Rossmann-fold domains"/>
    <property type="match status" value="1"/>
</dbReference>
<keyword evidence="1" id="KW-0812">Transmembrane</keyword>
<name>A0ABQ8ZG16_9ROSI</name>
<dbReference type="Gene3D" id="3.40.50.720">
    <property type="entry name" value="NAD(P)-binding Rossmann-like Domain"/>
    <property type="match status" value="1"/>
</dbReference>
<evidence type="ECO:0000313" key="3">
    <source>
        <dbReference type="Proteomes" id="UP001141253"/>
    </source>
</evidence>
<gene>
    <name evidence="2" type="ORF">OIU77_005038</name>
</gene>
<comment type="caution">
    <text evidence="2">The sequence shown here is derived from an EMBL/GenBank/DDBJ whole genome shotgun (WGS) entry which is preliminary data.</text>
</comment>